<dbReference type="GO" id="GO:0047938">
    <property type="term" value="F:glucose-6-phosphate 1-epimerase activity"/>
    <property type="evidence" value="ECO:0007669"/>
    <property type="project" value="UniProtKB-UniRule"/>
</dbReference>
<comment type="catalytic activity">
    <reaction evidence="1">
        <text>alpha-D-glucose 6-phosphate = beta-D-glucose 6-phosphate</text>
        <dbReference type="Rhea" id="RHEA:16249"/>
        <dbReference type="ChEBI" id="CHEBI:58225"/>
        <dbReference type="ChEBI" id="CHEBI:58247"/>
        <dbReference type="EC" id="5.1.3.15"/>
    </reaction>
</comment>
<name>A0A345P3H3_9GAMM</name>
<evidence type="ECO:0000313" key="7">
    <source>
        <dbReference type="Proteomes" id="UP000253940"/>
    </source>
</evidence>
<feature type="active site" evidence="5">
    <location>
        <position position="187"/>
    </location>
</feature>
<sequence length="325" mass="36892">MVFDVSEESTLVVTISPPEKLDKTTVVRGLSCEWRGQTTEYEGQPVLVIENKHCRAVVAYQGAQVLEFQRRGHAPLLWLSEASNFLPKRAIRGGIPLCFPWFGQHPTDPSILSHGFVRNLPWTLYHVTEDDSGHVLTFTFRDNEETRAIWPHAFNAMLEIRLGQSLELKFSVANVDKKPFDFTFAFHSYFAVDQITQTKVVGLENTPFFDQLAPEKGFHQLERFPIEFHAETDRIYQRATGEYQIVQEHSKQRALIDAPDCSSAIVWNPWIEKTARLGDMDKDAWQNMLCVECGKVGAEVVTLGVSKVVSFTLTLASSFPEESLI</sequence>
<dbReference type="InterPro" id="IPR014718">
    <property type="entry name" value="GH-type_carb-bd"/>
</dbReference>
<dbReference type="OrthoDB" id="9790727at2"/>
<dbReference type="InterPro" id="IPR011013">
    <property type="entry name" value="Gal_mutarotase_sf_dom"/>
</dbReference>
<dbReference type="Proteomes" id="UP000253940">
    <property type="component" value="Chromosome"/>
</dbReference>
<dbReference type="GO" id="GO:0030246">
    <property type="term" value="F:carbohydrate binding"/>
    <property type="evidence" value="ECO:0007669"/>
    <property type="project" value="UniProtKB-UniRule"/>
</dbReference>
<evidence type="ECO:0000256" key="1">
    <source>
        <dbReference type="ARBA" id="ARBA00001096"/>
    </source>
</evidence>
<evidence type="ECO:0000256" key="2">
    <source>
        <dbReference type="ARBA" id="ARBA00005866"/>
    </source>
</evidence>
<dbReference type="CDD" id="cd09020">
    <property type="entry name" value="D-hex-6-P-epi_like"/>
    <property type="match status" value="1"/>
</dbReference>
<dbReference type="GO" id="GO:0005975">
    <property type="term" value="P:carbohydrate metabolic process"/>
    <property type="evidence" value="ECO:0007669"/>
    <property type="project" value="InterPro"/>
</dbReference>
<organism evidence="6 7">
    <name type="scientific">Aquirhabdus parva</name>
    <dbReference type="NCBI Taxonomy" id="2283318"/>
    <lineage>
        <taxon>Bacteria</taxon>
        <taxon>Pseudomonadati</taxon>
        <taxon>Pseudomonadota</taxon>
        <taxon>Gammaproteobacteria</taxon>
        <taxon>Moraxellales</taxon>
        <taxon>Moraxellaceae</taxon>
        <taxon>Aquirhabdus</taxon>
    </lineage>
</organism>
<proteinExistence type="inferred from homology"/>
<dbReference type="Gene3D" id="2.70.98.10">
    <property type="match status" value="1"/>
</dbReference>
<dbReference type="Pfam" id="PF01263">
    <property type="entry name" value="Aldose_epim"/>
    <property type="match status" value="1"/>
</dbReference>
<dbReference type="SUPFAM" id="SSF74650">
    <property type="entry name" value="Galactose mutarotase-like"/>
    <property type="match status" value="1"/>
</dbReference>
<reference evidence="6 7" key="1">
    <citation type="submission" date="2018-07" db="EMBL/GenBank/DDBJ databases">
        <title>Genome sequencing of Moraxellaceae gen. HYN0046.</title>
        <authorList>
            <person name="Kim M."/>
            <person name="Yi H."/>
        </authorList>
    </citation>
    <scope>NUCLEOTIDE SEQUENCE [LARGE SCALE GENOMIC DNA]</scope>
    <source>
        <strain evidence="6 7">HYN0046</strain>
    </source>
</reference>
<evidence type="ECO:0000256" key="5">
    <source>
        <dbReference type="PIRSR" id="PIRSR016020-1"/>
    </source>
</evidence>
<gene>
    <name evidence="6" type="ORF">HYN46_02430</name>
</gene>
<dbReference type="PANTHER" id="PTHR11122">
    <property type="entry name" value="APOSPORY-ASSOCIATED PROTEIN C-RELATED"/>
    <property type="match status" value="1"/>
</dbReference>
<dbReference type="KEGG" id="mbah:HYN46_02430"/>
<dbReference type="InterPro" id="IPR025532">
    <property type="entry name" value="G6P_1-epimerase"/>
</dbReference>
<dbReference type="PIRSF" id="PIRSF016020">
    <property type="entry name" value="PHexose_mutarotase"/>
    <property type="match status" value="1"/>
</dbReference>
<feature type="active site" evidence="5">
    <location>
        <position position="292"/>
    </location>
</feature>
<protein>
    <recommendedName>
        <fullName evidence="4">Putative glucose-6-phosphate 1-epimerase</fullName>
        <ecNumber evidence="4">5.1.3.15</ecNumber>
    </recommendedName>
</protein>
<comment type="similarity">
    <text evidence="2 4">Belongs to the glucose-6-phosphate 1-epimerase family.</text>
</comment>
<dbReference type="InterPro" id="IPR008183">
    <property type="entry name" value="Aldose_1/G6P_1-epimerase"/>
</dbReference>
<evidence type="ECO:0000256" key="3">
    <source>
        <dbReference type="ARBA" id="ARBA00023235"/>
    </source>
</evidence>
<keyword evidence="7" id="KW-1185">Reference proteome</keyword>
<evidence type="ECO:0000256" key="4">
    <source>
        <dbReference type="PIRNR" id="PIRNR016020"/>
    </source>
</evidence>
<dbReference type="PANTHER" id="PTHR11122:SF13">
    <property type="entry name" value="GLUCOSE-6-PHOSPHATE 1-EPIMERASE"/>
    <property type="match status" value="1"/>
</dbReference>
<dbReference type="EC" id="5.1.3.15" evidence="4"/>
<dbReference type="GO" id="GO:0005737">
    <property type="term" value="C:cytoplasm"/>
    <property type="evidence" value="ECO:0007669"/>
    <property type="project" value="TreeGrafter"/>
</dbReference>
<dbReference type="AlphaFoldDB" id="A0A345P3H3"/>
<dbReference type="EMBL" id="CP031222">
    <property type="protein sequence ID" value="AXI01832.1"/>
    <property type="molecule type" value="Genomic_DNA"/>
</dbReference>
<keyword evidence="3 4" id="KW-0413">Isomerase</keyword>
<accession>A0A345P3H3</accession>
<evidence type="ECO:0000313" key="6">
    <source>
        <dbReference type="EMBL" id="AXI01832.1"/>
    </source>
</evidence>